<dbReference type="PANTHER" id="PTHR43798:SF14">
    <property type="entry name" value="SERINE HYDROLASE-LIKE PROTEIN DDB_G0286239"/>
    <property type="match status" value="1"/>
</dbReference>
<protein>
    <submittedName>
        <fullName evidence="3">Serine hydrolase-like protein 2 isoform b</fullName>
    </submittedName>
</protein>
<organism evidence="3 4">
    <name type="scientific">Daubentonia madagascariensis</name>
    <name type="common">Aye-aye</name>
    <name type="synonym">Sciurus madagascariensis</name>
    <dbReference type="NCBI Taxonomy" id="31869"/>
    <lineage>
        <taxon>Eukaryota</taxon>
        <taxon>Metazoa</taxon>
        <taxon>Chordata</taxon>
        <taxon>Craniata</taxon>
        <taxon>Vertebrata</taxon>
        <taxon>Euteleostomi</taxon>
        <taxon>Mammalia</taxon>
        <taxon>Eutheria</taxon>
        <taxon>Euarchontoglires</taxon>
        <taxon>Primates</taxon>
        <taxon>Strepsirrhini</taxon>
        <taxon>Chiromyiformes</taxon>
        <taxon>Daubentoniidae</taxon>
        <taxon>Daubentonia</taxon>
    </lineage>
</organism>
<evidence type="ECO:0000256" key="2">
    <source>
        <dbReference type="ARBA" id="ARBA00022801"/>
    </source>
</evidence>
<reference evidence="3 4" key="1">
    <citation type="journal article" date="2024" name="G3 (Bethesda)">
        <title>A hybrid genome assembly of the endangered aye-aye (Daubentonia madagascariensis).</title>
        <authorList>
            <person name="Versoza C.J."/>
            <person name="Pfeifer S.P."/>
        </authorList>
    </citation>
    <scope>NUCLEOTIDE SEQUENCE [LARGE SCALE GENOMIC DNA]</scope>
    <source>
        <strain evidence="3">6821</strain>
    </source>
</reference>
<comment type="similarity">
    <text evidence="1">Belongs to the AB hydrolase superfamily.</text>
</comment>
<dbReference type="PANTHER" id="PTHR43798">
    <property type="entry name" value="MONOACYLGLYCEROL LIPASE"/>
    <property type="match status" value="1"/>
</dbReference>
<comment type="caution">
    <text evidence="3">The sequence shown here is derived from an EMBL/GenBank/DDBJ whole genome shotgun (WGS) entry which is preliminary data.</text>
</comment>
<dbReference type="AlphaFoldDB" id="A0ABD2EAA9"/>
<dbReference type="EMBL" id="JBFSEQ010000005">
    <property type="protein sequence ID" value="KAL2775501.1"/>
    <property type="molecule type" value="Genomic_DNA"/>
</dbReference>
<feature type="non-terminal residue" evidence="3">
    <location>
        <position position="1"/>
    </location>
</feature>
<evidence type="ECO:0000313" key="4">
    <source>
        <dbReference type="Proteomes" id="UP001610411"/>
    </source>
</evidence>
<dbReference type="Proteomes" id="UP001610411">
    <property type="component" value="Unassembled WGS sequence"/>
</dbReference>
<evidence type="ECO:0000313" key="3">
    <source>
        <dbReference type="EMBL" id="KAL2775501.1"/>
    </source>
</evidence>
<name>A0ABD2EAA9_DAUMA</name>
<keyword evidence="4" id="KW-1185">Reference proteome</keyword>
<dbReference type="InterPro" id="IPR029058">
    <property type="entry name" value="AB_hydrolase_fold"/>
</dbReference>
<keyword evidence="2" id="KW-0378">Hydrolase</keyword>
<dbReference type="SUPFAM" id="SSF53474">
    <property type="entry name" value="alpha/beta-Hydrolases"/>
    <property type="match status" value="1"/>
</dbReference>
<sequence length="133" mass="14616">FHYIAIDLGGHGLSSHYSPGFPYYHPNFVSDVRRVAAGGTVGGMFSCIFPEMVDKLILLDSLPFALDCNEIENLLTYKRRAIEHVLQVETLQKPPTVVSPEEMLRGQRTALISSARRCLCAPSGSCRPTSCSS</sequence>
<feature type="non-terminal residue" evidence="3">
    <location>
        <position position="133"/>
    </location>
</feature>
<accession>A0ABD2EAA9</accession>
<proteinExistence type="inferred from homology"/>
<dbReference type="GO" id="GO:0016787">
    <property type="term" value="F:hydrolase activity"/>
    <property type="evidence" value="ECO:0007669"/>
    <property type="project" value="UniProtKB-KW"/>
</dbReference>
<gene>
    <name evidence="3" type="ORF">WCI35_013450</name>
</gene>
<dbReference type="Gene3D" id="3.40.50.1820">
    <property type="entry name" value="alpha/beta hydrolase"/>
    <property type="match status" value="1"/>
</dbReference>
<dbReference type="InterPro" id="IPR050266">
    <property type="entry name" value="AB_hydrolase_sf"/>
</dbReference>
<evidence type="ECO:0000256" key="1">
    <source>
        <dbReference type="ARBA" id="ARBA00008645"/>
    </source>
</evidence>